<dbReference type="InterPro" id="IPR015813">
    <property type="entry name" value="Pyrv/PenolPyrv_kinase-like_dom"/>
</dbReference>
<organism evidence="7 8">
    <name type="scientific">Antrihabitans cavernicola</name>
    <dbReference type="NCBI Taxonomy" id="2495913"/>
    <lineage>
        <taxon>Bacteria</taxon>
        <taxon>Bacillati</taxon>
        <taxon>Actinomycetota</taxon>
        <taxon>Actinomycetes</taxon>
        <taxon>Mycobacteriales</taxon>
        <taxon>Nocardiaceae</taxon>
        <taxon>Antrihabitans</taxon>
    </lineage>
</organism>
<feature type="binding site" evidence="5">
    <location>
        <position position="173"/>
    </location>
    <ligand>
        <name>Mg(2+)</name>
        <dbReference type="ChEBI" id="CHEBI:18420"/>
    </ligand>
</feature>
<dbReference type="SUPFAM" id="SSF51621">
    <property type="entry name" value="Phosphoenolpyruvate/pyruvate domain"/>
    <property type="match status" value="1"/>
</dbReference>
<evidence type="ECO:0000256" key="1">
    <source>
        <dbReference type="ARBA" id="ARBA00001946"/>
    </source>
</evidence>
<evidence type="ECO:0000256" key="4">
    <source>
        <dbReference type="PIRSR" id="PIRSR015582-1"/>
    </source>
</evidence>
<feature type="binding site" evidence="5">
    <location>
        <position position="147"/>
    </location>
    <ligand>
        <name>Mg(2+)</name>
        <dbReference type="ChEBI" id="CHEBI:18420"/>
    </ligand>
</feature>
<evidence type="ECO:0000256" key="5">
    <source>
        <dbReference type="PIRSR" id="PIRSR015582-2"/>
    </source>
</evidence>
<dbReference type="PANTHER" id="PTHR32308:SF10">
    <property type="entry name" value="CITRATE LYASE SUBUNIT BETA"/>
    <property type="match status" value="1"/>
</dbReference>
<dbReference type="GO" id="GO:0000287">
    <property type="term" value="F:magnesium ion binding"/>
    <property type="evidence" value="ECO:0007669"/>
    <property type="project" value="TreeGrafter"/>
</dbReference>
<sequence>MVTSNDIDIQGVRVTIHAEHPGVTIASDIARSWLLVPANAPDRFAPPTEAGVDAVILDLEDAVSAPDKPSARQRVADWLAAGGRAGTSSLWVRINDATTTFWADDLAVLAEAPSIAGVMLAKTESGSQVEATADRLPEGTKILALIESAMGLEAVADIGRADGTFRLAFGSGDFRRDTGMSDDPMAMAYPRSRLVVASRAARLPGPIDGPTLTSNETILQRDSALTANMGMTGKLCMRPEQAPAVNKGLSPSAEDIVWARETIELLGANGERVRDGSDLPRLAKAKKFDALAAAFGLS</sequence>
<keyword evidence="2 5" id="KW-0479">Metal-binding</keyword>
<proteinExistence type="predicted"/>
<evidence type="ECO:0000256" key="2">
    <source>
        <dbReference type="ARBA" id="ARBA00022723"/>
    </source>
</evidence>
<gene>
    <name evidence="7" type="ORF">FOY51_07320</name>
</gene>
<dbReference type="Pfam" id="PF03328">
    <property type="entry name" value="HpcH_HpaI"/>
    <property type="match status" value="1"/>
</dbReference>
<dbReference type="InterPro" id="IPR005000">
    <property type="entry name" value="Aldolase/citrate-lyase_domain"/>
</dbReference>
<evidence type="ECO:0000313" key="7">
    <source>
        <dbReference type="EMBL" id="KAA0023235.1"/>
    </source>
</evidence>
<dbReference type="OrthoDB" id="4322898at2"/>
<evidence type="ECO:0000313" key="8">
    <source>
        <dbReference type="Proteomes" id="UP000322244"/>
    </source>
</evidence>
<feature type="binding site" evidence="4">
    <location>
        <position position="147"/>
    </location>
    <ligand>
        <name>substrate</name>
    </ligand>
</feature>
<keyword evidence="8" id="KW-1185">Reference proteome</keyword>
<dbReference type="Gene3D" id="3.20.20.60">
    <property type="entry name" value="Phosphoenolpyruvate-binding domains"/>
    <property type="match status" value="1"/>
</dbReference>
<protein>
    <submittedName>
        <fullName evidence="7">CoA ester lyase</fullName>
    </submittedName>
</protein>
<dbReference type="GO" id="GO:0006107">
    <property type="term" value="P:oxaloacetate metabolic process"/>
    <property type="evidence" value="ECO:0007669"/>
    <property type="project" value="TreeGrafter"/>
</dbReference>
<dbReference type="GO" id="GO:0016829">
    <property type="term" value="F:lyase activity"/>
    <property type="evidence" value="ECO:0007669"/>
    <property type="project" value="UniProtKB-KW"/>
</dbReference>
<comment type="caution">
    <text evidence="7">The sequence shown here is derived from an EMBL/GenBank/DDBJ whole genome shotgun (WGS) entry which is preliminary data.</text>
</comment>
<keyword evidence="7" id="KW-0456">Lyase</keyword>
<dbReference type="EMBL" id="VLNY01000003">
    <property type="protein sequence ID" value="KAA0023235.1"/>
    <property type="molecule type" value="Genomic_DNA"/>
</dbReference>
<dbReference type="PANTHER" id="PTHR32308">
    <property type="entry name" value="LYASE BETA SUBUNIT, PUTATIVE (AFU_ORTHOLOGUE AFUA_4G13030)-RELATED"/>
    <property type="match status" value="1"/>
</dbReference>
<reference evidence="7 8" key="1">
    <citation type="submission" date="2019-07" db="EMBL/GenBank/DDBJ databases">
        <title>Rhodococcus cavernicolus sp. nov., isolated from a cave.</title>
        <authorList>
            <person name="Lee S.D."/>
        </authorList>
    </citation>
    <scope>NUCLEOTIDE SEQUENCE [LARGE SCALE GENOMIC DNA]</scope>
    <source>
        <strain evidence="7 8">C1-24</strain>
    </source>
</reference>
<accession>A0A5A7SFD3</accession>
<dbReference type="Proteomes" id="UP000322244">
    <property type="component" value="Unassembled WGS sequence"/>
</dbReference>
<keyword evidence="3 5" id="KW-0460">Magnesium</keyword>
<evidence type="ECO:0000256" key="3">
    <source>
        <dbReference type="ARBA" id="ARBA00022842"/>
    </source>
</evidence>
<feature type="binding site" evidence="4">
    <location>
        <position position="93"/>
    </location>
    <ligand>
        <name>substrate</name>
    </ligand>
</feature>
<feature type="domain" description="HpcH/HpaI aldolase/citrate lyase" evidence="6">
    <location>
        <begin position="31"/>
        <end position="239"/>
    </location>
</feature>
<name>A0A5A7SFD3_9NOCA</name>
<comment type="cofactor">
    <cofactor evidence="1">
        <name>Mg(2+)</name>
        <dbReference type="ChEBI" id="CHEBI:18420"/>
    </cofactor>
</comment>
<dbReference type="PIRSF" id="PIRSF015582">
    <property type="entry name" value="Cit_lyase_B"/>
    <property type="match status" value="1"/>
</dbReference>
<dbReference type="AlphaFoldDB" id="A0A5A7SFD3"/>
<dbReference type="InterPro" id="IPR011206">
    <property type="entry name" value="Citrate_lyase_beta/mcl1/mcl2"/>
</dbReference>
<evidence type="ECO:0000259" key="6">
    <source>
        <dbReference type="Pfam" id="PF03328"/>
    </source>
</evidence>
<dbReference type="InterPro" id="IPR040442">
    <property type="entry name" value="Pyrv_kinase-like_dom_sf"/>
</dbReference>